<dbReference type="EMBL" id="BEXT01000001">
    <property type="protein sequence ID" value="GBC63017.1"/>
    <property type="molecule type" value="Genomic_DNA"/>
</dbReference>
<feature type="signal peptide" evidence="1">
    <location>
        <begin position="1"/>
        <end position="21"/>
    </location>
</feature>
<dbReference type="RefSeq" id="WP_124330137.1">
    <property type="nucleotide sequence ID" value="NZ_BEXT01000001.1"/>
</dbReference>
<comment type="caution">
    <text evidence="2">The sequence shown here is derived from an EMBL/GenBank/DDBJ whole genome shotgun (WGS) entry which is preliminary data.</text>
</comment>
<keyword evidence="1" id="KW-0732">Signal</keyword>
<evidence type="ECO:0000313" key="2">
    <source>
        <dbReference type="EMBL" id="GBC63017.1"/>
    </source>
</evidence>
<dbReference type="OrthoDB" id="964913at2"/>
<feature type="chain" id="PRO_5019367285" evidence="1">
    <location>
        <begin position="22"/>
        <end position="153"/>
    </location>
</feature>
<accession>A0A401G1E0</accession>
<reference evidence="3" key="1">
    <citation type="submission" date="2017-11" db="EMBL/GenBank/DDBJ databases">
        <authorList>
            <person name="Watanabe M."/>
            <person name="Kojima H."/>
        </authorList>
    </citation>
    <scope>NUCLEOTIDE SEQUENCE [LARGE SCALE GENOMIC DNA]</scope>
    <source>
        <strain evidence="3">Tokyo 01</strain>
    </source>
</reference>
<name>A0A401G1E0_9BACT</name>
<dbReference type="Gene3D" id="2.60.120.380">
    <property type="match status" value="1"/>
</dbReference>
<protein>
    <submittedName>
        <fullName evidence="2">Uncharacterized protein</fullName>
    </submittedName>
</protein>
<sequence length="153" mass="16805">MKKSRYTAYVFILSLMLMALANVTAAETFDRGEIRFKRGSSSGTFSGTVLRGDRDQYALMAGAGQWMEVKISSSEDNAVFQLSAYQYGTGEDVAFISAGEGDDADYWYGKLPNPGFSKNGKQNAVDIIVGGTHGNTSYKMTVTIQNHDWLNQK</sequence>
<gene>
    <name evidence="2" type="ORF">DENIS_4006</name>
</gene>
<evidence type="ECO:0000313" key="3">
    <source>
        <dbReference type="Proteomes" id="UP000288096"/>
    </source>
</evidence>
<keyword evidence="3" id="KW-1185">Reference proteome</keyword>
<dbReference type="AlphaFoldDB" id="A0A401G1E0"/>
<proteinExistence type="predicted"/>
<organism evidence="2 3">
    <name type="scientific">Desulfonema ishimotonii</name>
    <dbReference type="NCBI Taxonomy" id="45657"/>
    <lineage>
        <taxon>Bacteria</taxon>
        <taxon>Pseudomonadati</taxon>
        <taxon>Thermodesulfobacteriota</taxon>
        <taxon>Desulfobacteria</taxon>
        <taxon>Desulfobacterales</taxon>
        <taxon>Desulfococcaceae</taxon>
        <taxon>Desulfonema</taxon>
    </lineage>
</organism>
<dbReference type="Proteomes" id="UP000288096">
    <property type="component" value="Unassembled WGS sequence"/>
</dbReference>
<reference evidence="3" key="2">
    <citation type="submission" date="2019-01" db="EMBL/GenBank/DDBJ databases">
        <title>Genome sequence of Desulfonema ishimotonii strain Tokyo 01.</title>
        <authorList>
            <person name="Fukui M."/>
        </authorList>
    </citation>
    <scope>NUCLEOTIDE SEQUENCE [LARGE SCALE GENOMIC DNA]</scope>
    <source>
        <strain evidence="3">Tokyo 01</strain>
    </source>
</reference>
<evidence type="ECO:0000256" key="1">
    <source>
        <dbReference type="SAM" id="SignalP"/>
    </source>
</evidence>